<keyword evidence="9" id="KW-0418">Kinase</keyword>
<evidence type="ECO:0000313" key="18">
    <source>
        <dbReference type="Proteomes" id="UP001499841"/>
    </source>
</evidence>
<evidence type="ECO:0000256" key="2">
    <source>
        <dbReference type="ARBA" id="ARBA00004651"/>
    </source>
</evidence>
<keyword evidence="13 15" id="KW-0472">Membrane</keyword>
<dbReference type="SMART" id="SM00387">
    <property type="entry name" value="HATPase_c"/>
    <property type="match status" value="1"/>
</dbReference>
<dbReference type="Pfam" id="PF17203">
    <property type="entry name" value="sCache_3_2"/>
    <property type="match status" value="1"/>
</dbReference>
<dbReference type="SUPFAM" id="SSF55874">
    <property type="entry name" value="ATPase domain of HSP90 chaperone/DNA topoisomerase II/histidine kinase"/>
    <property type="match status" value="1"/>
</dbReference>
<dbReference type="SUPFAM" id="SSF55785">
    <property type="entry name" value="PYP-like sensor domain (PAS domain)"/>
    <property type="match status" value="1"/>
</dbReference>
<evidence type="ECO:0000256" key="15">
    <source>
        <dbReference type="SAM" id="Phobius"/>
    </source>
</evidence>
<dbReference type="InterPro" id="IPR039506">
    <property type="entry name" value="SPOB_a"/>
</dbReference>
<keyword evidence="6" id="KW-0808">Transferase</keyword>
<sequence>MCSPPRPGGRADDGATAFRAGGQAVRERPAGPGGTADGRTEVEMRRNRMTLAGQFLVLQLVIVALVVLTVGVLSFAQTGEQLQRVENRRALSAAENLAGNPTVRTLVPTALPGGSAPLAAVGETVRTVSGSDVVVLLRPDRTVLESARPDEVGQVLRDDRPDVPTSRSWVGPVAGGSAVAAEVPVLDDDGALVGVARVERELPAVTERLALAGPSLLVYVGLATTIGVIGSTMLARRVKRQTLGLEPTEIAGLVEHREALLHGIREGVVALDTAGRVTLLNDAGRRLLALPPDAVGRPLAELTADAELREALTEDATRDRLVVVGSRLLVLNRMPVRSHGAVIGSVTTMRDRTELKALERALDTSRRTTGTLRAQTHEFSNQLHTISGLLQLEEYEEAVRFVEGVSRHRDSLYTQITARISDPPIAALLIAKDSLAAERGARLVLAEDSAVARVDEELSRDLVSVVGNLVDNALDAVAGAAEKLVEVALTEDEEAVTVRVHDSGPGIDDAAAERLFRSGYTTKGSDQVGGRGFGLALVRLVCRRRGGDVSVHNDDGAVFVARLRKKEVAA</sequence>
<dbReference type="SMART" id="SM00091">
    <property type="entry name" value="PAS"/>
    <property type="match status" value="1"/>
</dbReference>
<dbReference type="InterPro" id="IPR036890">
    <property type="entry name" value="HATPase_C_sf"/>
</dbReference>
<keyword evidence="11 15" id="KW-1133">Transmembrane helix</keyword>
<comment type="catalytic activity">
    <reaction evidence="1">
        <text>ATP + protein L-histidine = ADP + protein N-phospho-L-histidine.</text>
        <dbReference type="EC" id="2.7.13.3"/>
    </reaction>
</comment>
<dbReference type="InterPro" id="IPR029151">
    <property type="entry name" value="Sensor-like_sf"/>
</dbReference>
<dbReference type="InterPro" id="IPR033463">
    <property type="entry name" value="sCache_3"/>
</dbReference>
<evidence type="ECO:0000256" key="8">
    <source>
        <dbReference type="ARBA" id="ARBA00022741"/>
    </source>
</evidence>
<name>A0ABP8ET05_9MICO</name>
<keyword evidence="5" id="KW-0597">Phosphoprotein</keyword>
<comment type="caution">
    <text evidence="17">The sequence shown here is derived from an EMBL/GenBank/DDBJ whole genome shotgun (WGS) entry which is preliminary data.</text>
</comment>
<accession>A0ABP8ET05</accession>
<dbReference type="Pfam" id="PF08448">
    <property type="entry name" value="PAS_4"/>
    <property type="match status" value="1"/>
</dbReference>
<dbReference type="PANTHER" id="PTHR42878">
    <property type="entry name" value="TWO-COMPONENT HISTIDINE KINASE"/>
    <property type="match status" value="1"/>
</dbReference>
<evidence type="ECO:0000256" key="7">
    <source>
        <dbReference type="ARBA" id="ARBA00022692"/>
    </source>
</evidence>
<dbReference type="Gene3D" id="3.30.450.20">
    <property type="entry name" value="PAS domain"/>
    <property type="match status" value="2"/>
</dbReference>
<keyword evidence="7 15" id="KW-0812">Transmembrane</keyword>
<evidence type="ECO:0000256" key="9">
    <source>
        <dbReference type="ARBA" id="ARBA00022777"/>
    </source>
</evidence>
<evidence type="ECO:0000256" key="4">
    <source>
        <dbReference type="ARBA" id="ARBA00022475"/>
    </source>
</evidence>
<dbReference type="Gene3D" id="3.30.565.10">
    <property type="entry name" value="Histidine kinase-like ATPase, C-terminal domain"/>
    <property type="match status" value="1"/>
</dbReference>
<organism evidence="17 18">
    <name type="scientific">Georgenia daeguensis</name>
    <dbReference type="NCBI Taxonomy" id="908355"/>
    <lineage>
        <taxon>Bacteria</taxon>
        <taxon>Bacillati</taxon>
        <taxon>Actinomycetota</taxon>
        <taxon>Actinomycetes</taxon>
        <taxon>Micrococcales</taxon>
        <taxon>Bogoriellaceae</taxon>
        <taxon>Georgenia</taxon>
    </lineage>
</organism>
<evidence type="ECO:0000256" key="6">
    <source>
        <dbReference type="ARBA" id="ARBA00022679"/>
    </source>
</evidence>
<evidence type="ECO:0000256" key="1">
    <source>
        <dbReference type="ARBA" id="ARBA00000085"/>
    </source>
</evidence>
<evidence type="ECO:0000313" key="17">
    <source>
        <dbReference type="EMBL" id="GAA4286888.1"/>
    </source>
</evidence>
<keyword evidence="10 17" id="KW-0067">ATP-binding</keyword>
<keyword evidence="18" id="KW-1185">Reference proteome</keyword>
<dbReference type="Proteomes" id="UP001499841">
    <property type="component" value="Unassembled WGS sequence"/>
</dbReference>
<evidence type="ECO:0000256" key="5">
    <source>
        <dbReference type="ARBA" id="ARBA00022553"/>
    </source>
</evidence>
<dbReference type="SUPFAM" id="SSF103190">
    <property type="entry name" value="Sensory domain-like"/>
    <property type="match status" value="1"/>
</dbReference>
<gene>
    <name evidence="17" type="ORF">GCM10022262_12470</name>
</gene>
<evidence type="ECO:0000256" key="10">
    <source>
        <dbReference type="ARBA" id="ARBA00022840"/>
    </source>
</evidence>
<dbReference type="InterPro" id="IPR013656">
    <property type="entry name" value="PAS_4"/>
</dbReference>
<dbReference type="InterPro" id="IPR035965">
    <property type="entry name" value="PAS-like_dom_sf"/>
</dbReference>
<evidence type="ECO:0000256" key="3">
    <source>
        <dbReference type="ARBA" id="ARBA00012438"/>
    </source>
</evidence>
<keyword evidence="4" id="KW-1003">Cell membrane</keyword>
<evidence type="ECO:0000256" key="14">
    <source>
        <dbReference type="ARBA" id="ARBA00039401"/>
    </source>
</evidence>
<dbReference type="Pfam" id="PF02518">
    <property type="entry name" value="HATPase_c"/>
    <property type="match status" value="1"/>
</dbReference>
<keyword evidence="8" id="KW-0547">Nucleotide-binding</keyword>
<feature type="domain" description="Histidine kinase" evidence="16">
    <location>
        <begin position="374"/>
        <end position="567"/>
    </location>
</feature>
<dbReference type="InterPro" id="IPR004358">
    <property type="entry name" value="Sig_transdc_His_kin-like_C"/>
</dbReference>
<dbReference type="PRINTS" id="PR00344">
    <property type="entry name" value="BCTRLSENSOR"/>
</dbReference>
<evidence type="ECO:0000256" key="13">
    <source>
        <dbReference type="ARBA" id="ARBA00023136"/>
    </source>
</evidence>
<evidence type="ECO:0000256" key="12">
    <source>
        <dbReference type="ARBA" id="ARBA00023012"/>
    </source>
</evidence>
<dbReference type="InterPro" id="IPR016120">
    <property type="entry name" value="Sig_transdc_His_kin_SpoOB"/>
</dbReference>
<dbReference type="EC" id="2.7.13.3" evidence="3"/>
<dbReference type="SUPFAM" id="SSF55890">
    <property type="entry name" value="Sporulation response regulatory protein Spo0B"/>
    <property type="match status" value="1"/>
</dbReference>
<evidence type="ECO:0000256" key="11">
    <source>
        <dbReference type="ARBA" id="ARBA00022989"/>
    </source>
</evidence>
<proteinExistence type="predicted"/>
<dbReference type="Pfam" id="PF14689">
    <property type="entry name" value="SPOB_a"/>
    <property type="match status" value="1"/>
</dbReference>
<dbReference type="PROSITE" id="PS50109">
    <property type="entry name" value="HIS_KIN"/>
    <property type="match status" value="1"/>
</dbReference>
<comment type="subcellular location">
    <subcellularLocation>
        <location evidence="2">Cell membrane</location>
        <topology evidence="2">Multi-pass membrane protein</topology>
    </subcellularLocation>
</comment>
<dbReference type="InterPro" id="IPR003594">
    <property type="entry name" value="HATPase_dom"/>
</dbReference>
<dbReference type="PANTHER" id="PTHR42878:SF14">
    <property type="entry name" value="OSMOLARITY TWO-COMPONENT SYSTEM PROTEIN SSK1"/>
    <property type="match status" value="1"/>
</dbReference>
<protein>
    <recommendedName>
        <fullName evidence="14">Sensor-like histidine kinase SenX3</fullName>
        <ecNumber evidence="3">2.7.13.3</ecNumber>
    </recommendedName>
</protein>
<keyword evidence="12" id="KW-0902">Two-component regulatory system</keyword>
<dbReference type="InterPro" id="IPR050351">
    <property type="entry name" value="BphY/WalK/GraS-like"/>
</dbReference>
<dbReference type="EMBL" id="BAABBA010000005">
    <property type="protein sequence ID" value="GAA4286888.1"/>
    <property type="molecule type" value="Genomic_DNA"/>
</dbReference>
<reference evidence="18" key="1">
    <citation type="journal article" date="2019" name="Int. J. Syst. Evol. Microbiol.">
        <title>The Global Catalogue of Microorganisms (GCM) 10K type strain sequencing project: providing services to taxonomists for standard genome sequencing and annotation.</title>
        <authorList>
            <consortium name="The Broad Institute Genomics Platform"/>
            <consortium name="The Broad Institute Genome Sequencing Center for Infectious Disease"/>
            <person name="Wu L."/>
            <person name="Ma J."/>
        </authorList>
    </citation>
    <scope>NUCLEOTIDE SEQUENCE [LARGE SCALE GENOMIC DNA]</scope>
    <source>
        <strain evidence="18">JCM 17459</strain>
    </source>
</reference>
<dbReference type="InterPro" id="IPR005467">
    <property type="entry name" value="His_kinase_dom"/>
</dbReference>
<dbReference type="InterPro" id="IPR000014">
    <property type="entry name" value="PAS"/>
</dbReference>
<feature type="transmembrane region" description="Helical" evidence="15">
    <location>
        <begin position="55"/>
        <end position="76"/>
    </location>
</feature>
<evidence type="ECO:0000259" key="16">
    <source>
        <dbReference type="PROSITE" id="PS50109"/>
    </source>
</evidence>
<dbReference type="GO" id="GO:0005524">
    <property type="term" value="F:ATP binding"/>
    <property type="evidence" value="ECO:0007669"/>
    <property type="project" value="UniProtKB-KW"/>
</dbReference>
<dbReference type="CDD" id="cd00130">
    <property type="entry name" value="PAS"/>
    <property type="match status" value="1"/>
</dbReference>
<dbReference type="Gene3D" id="1.10.287.130">
    <property type="match status" value="1"/>
</dbReference>